<evidence type="ECO:0000313" key="7">
    <source>
        <dbReference type="EMBL" id="GAA4386573.1"/>
    </source>
</evidence>
<evidence type="ECO:0000313" key="8">
    <source>
        <dbReference type="Proteomes" id="UP001500642"/>
    </source>
</evidence>
<sequence>MNTVDRCEAAPAAQSAQPPGDGSSVVAAAAAPAPAAESISPRRLRTRTKLIEAAIPLLAAKGVAGTSIEEFAEAAGMTRGAFYSNFASRDALVLAVCDSGIKRAMDRVNEAAESGLDEVADSIGTADPQRLMELALERFFIEYPESVDWVLAEREIHLHALRVPELLDKYEELLAAYFRQFAAVIDTVLDRLGGRTTIPAAALVELLAVVVKEASVKAIPEWPGTGPLIIDPQPTFRILRAFVVFD</sequence>
<dbReference type="InterPro" id="IPR009057">
    <property type="entry name" value="Homeodomain-like_sf"/>
</dbReference>
<accession>A0ABP8J7Y7</accession>
<keyword evidence="3" id="KW-0804">Transcription</keyword>
<evidence type="ECO:0000256" key="2">
    <source>
        <dbReference type="ARBA" id="ARBA00023125"/>
    </source>
</evidence>
<keyword evidence="8" id="KW-1185">Reference proteome</keyword>
<feature type="DNA-binding region" description="H-T-H motif" evidence="4">
    <location>
        <begin position="67"/>
        <end position="86"/>
    </location>
</feature>
<dbReference type="PROSITE" id="PS50977">
    <property type="entry name" value="HTH_TETR_2"/>
    <property type="match status" value="1"/>
</dbReference>
<keyword evidence="2 4" id="KW-0238">DNA-binding</keyword>
<organism evidence="7 8">
    <name type="scientific">Brevibacterium pityocampae</name>
    <dbReference type="NCBI Taxonomy" id="506594"/>
    <lineage>
        <taxon>Bacteria</taxon>
        <taxon>Bacillati</taxon>
        <taxon>Actinomycetota</taxon>
        <taxon>Actinomycetes</taxon>
        <taxon>Micrococcales</taxon>
        <taxon>Brevibacteriaceae</taxon>
        <taxon>Brevibacterium</taxon>
    </lineage>
</organism>
<dbReference type="PANTHER" id="PTHR30055">
    <property type="entry name" value="HTH-TYPE TRANSCRIPTIONAL REGULATOR RUTR"/>
    <property type="match status" value="1"/>
</dbReference>
<dbReference type="Proteomes" id="UP001500642">
    <property type="component" value="Unassembled WGS sequence"/>
</dbReference>
<dbReference type="Gene3D" id="1.10.357.10">
    <property type="entry name" value="Tetracycline Repressor, domain 2"/>
    <property type="match status" value="1"/>
</dbReference>
<comment type="caution">
    <text evidence="7">The sequence shown here is derived from an EMBL/GenBank/DDBJ whole genome shotgun (WGS) entry which is preliminary data.</text>
</comment>
<dbReference type="RefSeq" id="WP_345030324.1">
    <property type="nucleotide sequence ID" value="NZ_BAABGL010000004.1"/>
</dbReference>
<evidence type="ECO:0000256" key="3">
    <source>
        <dbReference type="ARBA" id="ARBA00023163"/>
    </source>
</evidence>
<dbReference type="SUPFAM" id="SSF46689">
    <property type="entry name" value="Homeodomain-like"/>
    <property type="match status" value="1"/>
</dbReference>
<evidence type="ECO:0000256" key="1">
    <source>
        <dbReference type="ARBA" id="ARBA00023015"/>
    </source>
</evidence>
<dbReference type="PANTHER" id="PTHR30055:SF234">
    <property type="entry name" value="HTH-TYPE TRANSCRIPTIONAL REGULATOR BETI"/>
    <property type="match status" value="1"/>
</dbReference>
<reference evidence="8" key="1">
    <citation type="journal article" date="2019" name="Int. J. Syst. Evol. Microbiol.">
        <title>The Global Catalogue of Microorganisms (GCM) 10K type strain sequencing project: providing services to taxonomists for standard genome sequencing and annotation.</title>
        <authorList>
            <consortium name="The Broad Institute Genomics Platform"/>
            <consortium name="The Broad Institute Genome Sequencing Center for Infectious Disease"/>
            <person name="Wu L."/>
            <person name="Ma J."/>
        </authorList>
    </citation>
    <scope>NUCLEOTIDE SEQUENCE [LARGE SCALE GENOMIC DNA]</scope>
    <source>
        <strain evidence="8">JCM 17808</strain>
    </source>
</reference>
<proteinExistence type="predicted"/>
<feature type="domain" description="HTH tetR-type" evidence="6">
    <location>
        <begin position="44"/>
        <end position="104"/>
    </location>
</feature>
<gene>
    <name evidence="7" type="ORF">GCM10023167_09660</name>
</gene>
<evidence type="ECO:0000256" key="5">
    <source>
        <dbReference type="SAM" id="MobiDB-lite"/>
    </source>
</evidence>
<feature type="compositionally biased region" description="Low complexity" evidence="5">
    <location>
        <begin position="9"/>
        <end position="19"/>
    </location>
</feature>
<evidence type="ECO:0000256" key="4">
    <source>
        <dbReference type="PROSITE-ProRule" id="PRU00335"/>
    </source>
</evidence>
<evidence type="ECO:0000259" key="6">
    <source>
        <dbReference type="PROSITE" id="PS50977"/>
    </source>
</evidence>
<dbReference type="InterPro" id="IPR050109">
    <property type="entry name" value="HTH-type_TetR-like_transc_reg"/>
</dbReference>
<dbReference type="Pfam" id="PF00440">
    <property type="entry name" value="TetR_N"/>
    <property type="match status" value="1"/>
</dbReference>
<name>A0ABP8J7Y7_9MICO</name>
<dbReference type="EMBL" id="BAABGL010000004">
    <property type="protein sequence ID" value="GAA4386573.1"/>
    <property type="molecule type" value="Genomic_DNA"/>
</dbReference>
<protein>
    <submittedName>
        <fullName evidence="7">TetR/AcrR family transcriptional regulator</fullName>
    </submittedName>
</protein>
<dbReference type="PRINTS" id="PR00455">
    <property type="entry name" value="HTHTETR"/>
</dbReference>
<feature type="region of interest" description="Disordered" evidence="5">
    <location>
        <begin position="1"/>
        <end position="29"/>
    </location>
</feature>
<dbReference type="InterPro" id="IPR001647">
    <property type="entry name" value="HTH_TetR"/>
</dbReference>
<keyword evidence="1" id="KW-0805">Transcription regulation</keyword>